<dbReference type="Proteomes" id="UP000801428">
    <property type="component" value="Unassembled WGS sequence"/>
</dbReference>
<gene>
    <name evidence="1" type="ORF">E8E13_008531</name>
</gene>
<proteinExistence type="predicted"/>
<reference evidence="1" key="1">
    <citation type="submission" date="2019-04" db="EMBL/GenBank/DDBJ databases">
        <title>Sequencing of skin fungus with MAO and IRED activity.</title>
        <authorList>
            <person name="Marsaioli A.J."/>
            <person name="Bonatto J.M.C."/>
            <person name="Reis Junior O."/>
        </authorList>
    </citation>
    <scope>NUCLEOTIDE SEQUENCE</scope>
    <source>
        <strain evidence="1">30M1</strain>
    </source>
</reference>
<protein>
    <submittedName>
        <fullName evidence="1">Uncharacterized protein</fullName>
    </submittedName>
</protein>
<dbReference type="EMBL" id="SWKU01000005">
    <property type="protein sequence ID" value="KAF3006670.1"/>
    <property type="molecule type" value="Genomic_DNA"/>
</dbReference>
<organism evidence="1 2">
    <name type="scientific">Curvularia kusanoi</name>
    <name type="common">Cochliobolus kusanoi</name>
    <dbReference type="NCBI Taxonomy" id="90978"/>
    <lineage>
        <taxon>Eukaryota</taxon>
        <taxon>Fungi</taxon>
        <taxon>Dikarya</taxon>
        <taxon>Ascomycota</taxon>
        <taxon>Pezizomycotina</taxon>
        <taxon>Dothideomycetes</taxon>
        <taxon>Pleosporomycetidae</taxon>
        <taxon>Pleosporales</taxon>
        <taxon>Pleosporineae</taxon>
        <taxon>Pleosporaceae</taxon>
        <taxon>Curvularia</taxon>
    </lineage>
</organism>
<name>A0A9P4WD02_CURKU</name>
<keyword evidence="2" id="KW-1185">Reference proteome</keyword>
<accession>A0A9P4WD02</accession>
<sequence length="136" mass="15333">MSLTPRRPELEDIELVESGLQKAKEHVDEKATVDLYHGTVTDGMSYLKNAKIEDLQRVLKTQIRDSTERSIKICLIKTPGDHTKWEKGNFSISPDIVRALRTAGLSDTLLSNVYSKTGYWAKMGNLQFSSSDVYGR</sequence>
<comment type="caution">
    <text evidence="1">The sequence shown here is derived from an EMBL/GenBank/DDBJ whole genome shotgun (WGS) entry which is preliminary data.</text>
</comment>
<dbReference type="AlphaFoldDB" id="A0A9P4WD02"/>
<evidence type="ECO:0000313" key="1">
    <source>
        <dbReference type="EMBL" id="KAF3006670.1"/>
    </source>
</evidence>
<dbReference type="OrthoDB" id="5392974at2759"/>
<evidence type="ECO:0000313" key="2">
    <source>
        <dbReference type="Proteomes" id="UP000801428"/>
    </source>
</evidence>